<organism evidence="1 2">
    <name type="scientific">Methanococcus voltae (strain ATCC BAA-1334 / A3)</name>
    <dbReference type="NCBI Taxonomy" id="456320"/>
    <lineage>
        <taxon>Archaea</taxon>
        <taxon>Methanobacteriati</taxon>
        <taxon>Methanobacteriota</taxon>
        <taxon>Methanomada group</taxon>
        <taxon>Methanococci</taxon>
        <taxon>Methanococcales</taxon>
        <taxon>Methanococcaceae</taxon>
        <taxon>Methanococcus</taxon>
    </lineage>
</organism>
<dbReference type="GO" id="GO:0016740">
    <property type="term" value="F:transferase activity"/>
    <property type="evidence" value="ECO:0007669"/>
    <property type="project" value="UniProtKB-KW"/>
</dbReference>
<dbReference type="Pfam" id="PF00132">
    <property type="entry name" value="Hexapep"/>
    <property type="match status" value="1"/>
</dbReference>
<reference evidence="1 2" key="1">
    <citation type="submission" date="2010-05" db="EMBL/GenBank/DDBJ databases">
        <title>Complete sequence of Methanococcus voltae A3.</title>
        <authorList>
            <consortium name="US DOE Joint Genome Institute"/>
            <person name="Lucas S."/>
            <person name="Copeland A."/>
            <person name="Lapidus A."/>
            <person name="Cheng J.-F."/>
            <person name="Bruce D."/>
            <person name="Goodwin L."/>
            <person name="Pitluck S."/>
            <person name="Lowry S."/>
            <person name="Clum A."/>
            <person name="Land M."/>
            <person name="Hauser L."/>
            <person name="Kyrpides N."/>
            <person name="Mikhailova N."/>
            <person name="Whitman W.B."/>
            <person name="Woyke T."/>
        </authorList>
    </citation>
    <scope>NUCLEOTIDE SEQUENCE [LARGE SCALE GENOMIC DNA]</scope>
    <source>
        <strain evidence="2">ATCC BAA-1334 / A3</strain>
    </source>
</reference>
<dbReference type="EMBL" id="CP002057">
    <property type="protein sequence ID" value="ADI35903.1"/>
    <property type="molecule type" value="Genomic_DNA"/>
</dbReference>
<name>D7DRZ3_METV3</name>
<dbReference type="Proteomes" id="UP000007722">
    <property type="component" value="Chromosome"/>
</dbReference>
<dbReference type="eggNOG" id="arCOG01848">
    <property type="taxonomic scope" value="Archaea"/>
</dbReference>
<protein>
    <submittedName>
        <fullName evidence="1">Transferase hexapeptide repeat containing protein</fullName>
    </submittedName>
</protein>
<dbReference type="SUPFAM" id="SSF51161">
    <property type="entry name" value="Trimeric LpxA-like enzymes"/>
    <property type="match status" value="1"/>
</dbReference>
<sequence length="199" mass="21752">MIHETAIVEEGAKIGENTNIWHFCHVRRDSEIGDNCNVGKGCYIDVNVKIGNGVKVQNGISIYQGVEIEDNVFLGPHMVFTNDLYPRAFNNDWKIEKTLVKEGASIGANATIICNNTIGKYAMVGSGSVITKDVPDYALVVGNPAKLVGFACKCGLKLDLNNIVEETTDYVAVNCDTCGETVLIDKLDFELFNSNNIQE</sequence>
<dbReference type="PANTHER" id="PTHR43300:SF4">
    <property type="entry name" value="ACYL-[ACYL-CARRIER-PROTEIN]--UDP-N-ACETYLGLUCOSAMINE O-ACYLTRANSFERASE"/>
    <property type="match status" value="1"/>
</dbReference>
<dbReference type="HOGENOM" id="CLU_051638_9_1_2"/>
<dbReference type="Gene3D" id="2.160.10.10">
    <property type="entry name" value="Hexapeptide repeat proteins"/>
    <property type="match status" value="1"/>
</dbReference>
<proteinExistence type="predicted"/>
<dbReference type="InterPro" id="IPR050179">
    <property type="entry name" value="Trans_hexapeptide_repeat"/>
</dbReference>
<dbReference type="InParanoid" id="D7DRZ3"/>
<keyword evidence="2" id="KW-1185">Reference proteome</keyword>
<dbReference type="CDD" id="cd03358">
    <property type="entry name" value="LbH_WxcM_N_like"/>
    <property type="match status" value="1"/>
</dbReference>
<keyword evidence="1" id="KW-0808">Transferase</keyword>
<dbReference type="InterPro" id="IPR011004">
    <property type="entry name" value="Trimer_LpxA-like_sf"/>
</dbReference>
<gene>
    <name evidence="1" type="ordered locus">Mvol_0243</name>
</gene>
<dbReference type="PANTHER" id="PTHR43300">
    <property type="entry name" value="ACETYLTRANSFERASE"/>
    <property type="match status" value="1"/>
</dbReference>
<evidence type="ECO:0000313" key="2">
    <source>
        <dbReference type="Proteomes" id="UP000007722"/>
    </source>
</evidence>
<dbReference type="OrthoDB" id="30669at2157"/>
<dbReference type="AlphaFoldDB" id="D7DRZ3"/>
<dbReference type="KEGG" id="mvo:Mvol_0243"/>
<accession>D7DRZ3</accession>
<evidence type="ECO:0000313" key="1">
    <source>
        <dbReference type="EMBL" id="ADI35903.1"/>
    </source>
</evidence>
<dbReference type="STRING" id="456320.Mvol_0243"/>
<dbReference type="InterPro" id="IPR001451">
    <property type="entry name" value="Hexapep"/>
</dbReference>